<feature type="transmembrane region" description="Helical" evidence="9">
    <location>
        <begin position="113"/>
        <end position="134"/>
    </location>
</feature>
<comment type="subcellular location">
    <subcellularLocation>
        <location evidence="1">Cell membrane</location>
        <topology evidence="1">Multi-pass membrane protein</topology>
    </subcellularLocation>
</comment>
<evidence type="ECO:0000256" key="8">
    <source>
        <dbReference type="PIRNR" id="PIRNR037778"/>
    </source>
</evidence>
<feature type="transmembrane region" description="Helical" evidence="9">
    <location>
        <begin position="18"/>
        <end position="39"/>
    </location>
</feature>
<feature type="transmembrane region" description="Helical" evidence="9">
    <location>
        <begin position="154"/>
        <end position="179"/>
    </location>
</feature>
<evidence type="ECO:0000313" key="11">
    <source>
        <dbReference type="Proteomes" id="UP000523087"/>
    </source>
</evidence>
<name>A0A7V9Z384_9BACL</name>
<evidence type="ECO:0000256" key="3">
    <source>
        <dbReference type="ARBA" id="ARBA00022448"/>
    </source>
</evidence>
<feature type="transmembrane region" description="Helical" evidence="9">
    <location>
        <begin position="46"/>
        <end position="64"/>
    </location>
</feature>
<dbReference type="PANTHER" id="PTHR38438">
    <property type="entry name" value="RIBOFLAVIN TRANSPORTER RIBU"/>
    <property type="match status" value="1"/>
</dbReference>
<sequence length="191" mass="21137">MQEKRNVKKLVAVGTFSAIAYLLMMLNFPLPMLPTFLLIDFSEIPALLAAIMFSPIAGVAVEAIKNLLHYFIQGSGTGIPIGQLANFLAGVSFILPAAYLFQKFRNSKGLTYGLALGTVIMTLMMSILNYYVILPAYTFFLNAPALSSQQARELIVTGILPFNMIKGITITIIFMMLFAKMKPWIQRQMAV</sequence>
<keyword evidence="6 9" id="KW-1133">Transmembrane helix</keyword>
<dbReference type="AlphaFoldDB" id="A0A7V9Z384"/>
<proteinExistence type="inferred from homology"/>
<comment type="similarity">
    <text evidence="2 8">Belongs to the prokaryotic riboflavin transporter (P-RFT) (TC 2.A.87) family.</text>
</comment>
<dbReference type="RefSeq" id="WP_181554224.1">
    <property type="nucleotide sequence ID" value="NZ_JACDUT010000001.1"/>
</dbReference>
<feature type="transmembrane region" description="Helical" evidence="9">
    <location>
        <begin position="84"/>
        <end position="101"/>
    </location>
</feature>
<evidence type="ECO:0000256" key="4">
    <source>
        <dbReference type="ARBA" id="ARBA00022475"/>
    </source>
</evidence>
<dbReference type="EMBL" id="JACDUT010000001">
    <property type="protein sequence ID" value="MBA2873257.1"/>
    <property type="molecule type" value="Genomic_DNA"/>
</dbReference>
<evidence type="ECO:0000256" key="7">
    <source>
        <dbReference type="ARBA" id="ARBA00023136"/>
    </source>
</evidence>
<organism evidence="10 11">
    <name type="scientific">Thermaerobacillus caldiproteolyticus</name>
    <dbReference type="NCBI Taxonomy" id="247480"/>
    <lineage>
        <taxon>Bacteria</taxon>
        <taxon>Bacillati</taxon>
        <taxon>Bacillota</taxon>
        <taxon>Bacilli</taxon>
        <taxon>Bacillales</taxon>
        <taxon>Anoxybacillaceae</taxon>
        <taxon>Thermaerobacillus</taxon>
    </lineage>
</organism>
<reference evidence="10 11" key="1">
    <citation type="submission" date="2020-07" db="EMBL/GenBank/DDBJ databases">
        <title>Genomic Encyclopedia of Type Strains, Phase IV (KMG-IV): sequencing the most valuable type-strain genomes for metagenomic binning, comparative biology and taxonomic classification.</title>
        <authorList>
            <person name="Goeker M."/>
        </authorList>
    </citation>
    <scope>NUCLEOTIDE SEQUENCE [LARGE SCALE GENOMIC DNA]</scope>
    <source>
        <strain evidence="10 11">DSM 15730</strain>
    </source>
</reference>
<dbReference type="InterPro" id="IPR024529">
    <property type="entry name" value="ECF_trnsprt_substrate-spec"/>
</dbReference>
<dbReference type="PANTHER" id="PTHR38438:SF1">
    <property type="entry name" value="RIBOFLAVIN TRANSPORTER RIBU"/>
    <property type="match status" value="1"/>
</dbReference>
<evidence type="ECO:0000256" key="1">
    <source>
        <dbReference type="ARBA" id="ARBA00004651"/>
    </source>
</evidence>
<evidence type="ECO:0000256" key="6">
    <source>
        <dbReference type="ARBA" id="ARBA00022989"/>
    </source>
</evidence>
<protein>
    <recommendedName>
        <fullName evidence="8">Riboflavin transporter</fullName>
    </recommendedName>
</protein>
<evidence type="ECO:0000313" key="10">
    <source>
        <dbReference type="EMBL" id="MBA2873257.1"/>
    </source>
</evidence>
<dbReference type="Gene3D" id="1.10.1760.20">
    <property type="match status" value="1"/>
</dbReference>
<keyword evidence="4 8" id="KW-1003">Cell membrane</keyword>
<keyword evidence="11" id="KW-1185">Reference proteome</keyword>
<keyword evidence="7 8" id="KW-0472">Membrane</keyword>
<dbReference type="Proteomes" id="UP000523087">
    <property type="component" value="Unassembled WGS sequence"/>
</dbReference>
<comment type="caution">
    <text evidence="10">The sequence shown here is derived from an EMBL/GenBank/DDBJ whole genome shotgun (WGS) entry which is preliminary data.</text>
</comment>
<evidence type="ECO:0000256" key="2">
    <source>
        <dbReference type="ARBA" id="ARBA00005540"/>
    </source>
</evidence>
<evidence type="ECO:0000256" key="9">
    <source>
        <dbReference type="SAM" id="Phobius"/>
    </source>
</evidence>
<dbReference type="Pfam" id="PF12822">
    <property type="entry name" value="ECF_trnsprt"/>
    <property type="match status" value="1"/>
</dbReference>
<gene>
    <name evidence="10" type="ORF">HNR31_000009</name>
</gene>
<dbReference type="GO" id="GO:0032217">
    <property type="term" value="F:riboflavin transmembrane transporter activity"/>
    <property type="evidence" value="ECO:0007669"/>
    <property type="project" value="UniProtKB-UniRule"/>
</dbReference>
<dbReference type="PIRSF" id="PIRSF037778">
    <property type="entry name" value="UCP037778_transp_RibU"/>
    <property type="match status" value="1"/>
</dbReference>
<dbReference type="InterPro" id="IPR025720">
    <property type="entry name" value="RibU"/>
</dbReference>
<keyword evidence="5 9" id="KW-0812">Transmembrane</keyword>
<dbReference type="GO" id="GO:0005886">
    <property type="term" value="C:plasma membrane"/>
    <property type="evidence" value="ECO:0007669"/>
    <property type="project" value="UniProtKB-SubCell"/>
</dbReference>
<evidence type="ECO:0000256" key="5">
    <source>
        <dbReference type="ARBA" id="ARBA00022692"/>
    </source>
</evidence>
<keyword evidence="3 8" id="KW-0813">Transport</keyword>
<accession>A0A7V9Z384</accession>
<comment type="function">
    <text evidence="8">Probably a riboflavin-binding protein that interacts with the energy-coupling factor (ECF) ABC-transporter complex.</text>
</comment>